<keyword evidence="2" id="KW-1185">Reference proteome</keyword>
<dbReference type="Proteomes" id="UP001626550">
    <property type="component" value="Unassembled WGS sequence"/>
</dbReference>
<sequence>MPSLRDEKTRVVLDIEKGNRETLPYSRFKVMDHLQLYVTDIDSGGEVHGPMDNRHSTSLAKVQRHGYGYGVHRESRWDAHSEGWSLYLQLCILLHTTKDNLLVYL</sequence>
<dbReference type="AlphaFoldDB" id="A0ABD2QKL4"/>
<evidence type="ECO:0000313" key="1">
    <source>
        <dbReference type="EMBL" id="KAL3320044.1"/>
    </source>
</evidence>
<gene>
    <name evidence="1" type="ORF">Ciccas_001290</name>
</gene>
<accession>A0ABD2QKL4</accession>
<protein>
    <submittedName>
        <fullName evidence="1">Uncharacterized protein</fullName>
    </submittedName>
</protein>
<reference evidence="1 2" key="1">
    <citation type="submission" date="2024-11" db="EMBL/GenBank/DDBJ databases">
        <title>Adaptive evolution of stress response genes in parasites aligns with host niche diversity.</title>
        <authorList>
            <person name="Hahn C."/>
            <person name="Resl P."/>
        </authorList>
    </citation>
    <scope>NUCLEOTIDE SEQUENCE [LARGE SCALE GENOMIC DNA]</scope>
    <source>
        <strain evidence="1">EGGRZ-B1_66</strain>
        <tissue evidence="1">Body</tissue>
    </source>
</reference>
<proteinExistence type="predicted"/>
<comment type="caution">
    <text evidence="1">The sequence shown here is derived from an EMBL/GenBank/DDBJ whole genome shotgun (WGS) entry which is preliminary data.</text>
</comment>
<name>A0ABD2QKL4_9PLAT</name>
<organism evidence="1 2">
    <name type="scientific">Cichlidogyrus casuarinus</name>
    <dbReference type="NCBI Taxonomy" id="1844966"/>
    <lineage>
        <taxon>Eukaryota</taxon>
        <taxon>Metazoa</taxon>
        <taxon>Spiralia</taxon>
        <taxon>Lophotrochozoa</taxon>
        <taxon>Platyhelminthes</taxon>
        <taxon>Monogenea</taxon>
        <taxon>Monopisthocotylea</taxon>
        <taxon>Dactylogyridea</taxon>
        <taxon>Ancyrocephalidae</taxon>
        <taxon>Cichlidogyrus</taxon>
    </lineage>
</organism>
<evidence type="ECO:0000313" key="2">
    <source>
        <dbReference type="Proteomes" id="UP001626550"/>
    </source>
</evidence>
<dbReference type="EMBL" id="JBJKFK010000081">
    <property type="protein sequence ID" value="KAL3320044.1"/>
    <property type="molecule type" value="Genomic_DNA"/>
</dbReference>